<dbReference type="InterPro" id="IPR050611">
    <property type="entry name" value="ABCF"/>
</dbReference>
<dbReference type="AlphaFoldDB" id="A0A543A6T5"/>
<dbReference type="RefSeq" id="WP_141780331.1">
    <property type="nucleotide sequence ID" value="NZ_VFOV01000001.1"/>
</dbReference>
<keyword evidence="3 6" id="KW-0067">ATP-binding</keyword>
<evidence type="ECO:0000313" key="7">
    <source>
        <dbReference type="Proteomes" id="UP000320209"/>
    </source>
</evidence>
<dbReference type="SMART" id="SM00382">
    <property type="entry name" value="AAA"/>
    <property type="match status" value="2"/>
</dbReference>
<evidence type="ECO:0000313" key="6">
    <source>
        <dbReference type="EMBL" id="TQL68323.1"/>
    </source>
</evidence>
<evidence type="ECO:0000256" key="1">
    <source>
        <dbReference type="ARBA" id="ARBA00022737"/>
    </source>
</evidence>
<dbReference type="PROSITE" id="PS50893">
    <property type="entry name" value="ABC_TRANSPORTER_2"/>
    <property type="match status" value="2"/>
</dbReference>
<reference evidence="6 7" key="1">
    <citation type="submission" date="2019-06" db="EMBL/GenBank/DDBJ databases">
        <title>Sequencing the genomes of 1000 actinobacteria strains.</title>
        <authorList>
            <person name="Klenk H.-P."/>
        </authorList>
    </citation>
    <scope>NUCLEOTIDE SEQUENCE [LARGE SCALE GENOMIC DNA]</scope>
    <source>
        <strain evidence="6 7">DSM 25218</strain>
    </source>
</reference>
<sequence length="544" mass="58715">MSFSITSSGPILVRDLSVSFRSGSVLAGIDLTVSPGERIALVGENGAGKSTLLRAIAHELPLTAQRTGTLESPDDLVWLPQEPPFRDEASIEDVLATTLRPLREAVETVEKLADRLDEPEIAETYASALDFAVAHDAWDADRRALLAADRLGLSGLDRERPISTLSGGQRTRLALATAITRRPDALLLDEPTNHLDDDAVAVLGEFLRELPGAVLMASHDRVFLDEVATGLFDLDPVPHGAGGTDGAGGRLFGGGWTAYEDARKAARERWEQTFTEQQDELKRLRAATKIGNDAIAHNRGPTDNDKFIYKFKGSNVERSLARRKKDATRRLEDAEETQVRKPPPPLHLSTGLSSAGAAGRVAVVRDLVVEGRLELPVLDITAGEHVLITGPNGSGKSTLLGVLSGRVEPTSGEVQIGARHVEELTQDPQFGDLRRKVRDVYEESVGEELADRVPLRGLGLVHPRDLGRPVGALSVGQRRRLDLAIAVATGPDLLLLDEPTNHISLTLAGELEEAIGVTPGTVVVASHDRWLRRGWSGAELQLRP</sequence>
<dbReference type="InterPro" id="IPR027417">
    <property type="entry name" value="P-loop_NTPase"/>
</dbReference>
<dbReference type="InterPro" id="IPR003439">
    <property type="entry name" value="ABC_transporter-like_ATP-bd"/>
</dbReference>
<evidence type="ECO:0000256" key="2">
    <source>
        <dbReference type="ARBA" id="ARBA00022741"/>
    </source>
</evidence>
<dbReference type="PROSITE" id="PS00211">
    <property type="entry name" value="ABC_TRANSPORTER_1"/>
    <property type="match status" value="2"/>
</dbReference>
<feature type="region of interest" description="Disordered" evidence="4">
    <location>
        <begin position="320"/>
        <end position="353"/>
    </location>
</feature>
<protein>
    <submittedName>
        <fullName evidence="6">Macrolide transport system ATP-binding/permease protein</fullName>
    </submittedName>
</protein>
<dbReference type="Gene3D" id="3.40.50.300">
    <property type="entry name" value="P-loop containing nucleotide triphosphate hydrolases"/>
    <property type="match status" value="2"/>
</dbReference>
<dbReference type="SUPFAM" id="SSF52540">
    <property type="entry name" value="P-loop containing nucleoside triphosphate hydrolases"/>
    <property type="match status" value="2"/>
</dbReference>
<dbReference type="FunFam" id="3.40.50.300:FF:000011">
    <property type="entry name" value="Putative ABC transporter ATP-binding component"/>
    <property type="match status" value="1"/>
</dbReference>
<feature type="domain" description="ABC transporter" evidence="5">
    <location>
        <begin position="358"/>
        <end position="543"/>
    </location>
</feature>
<accession>A0A543A6T5</accession>
<dbReference type="Proteomes" id="UP000320209">
    <property type="component" value="Unassembled WGS sequence"/>
</dbReference>
<dbReference type="InterPro" id="IPR003593">
    <property type="entry name" value="AAA+_ATPase"/>
</dbReference>
<dbReference type="OrthoDB" id="5592724at2"/>
<dbReference type="InterPro" id="IPR017871">
    <property type="entry name" value="ABC_transporter-like_CS"/>
</dbReference>
<dbReference type="EMBL" id="VFOV01000001">
    <property type="protein sequence ID" value="TQL68323.1"/>
    <property type="molecule type" value="Genomic_DNA"/>
</dbReference>
<dbReference type="PANTHER" id="PTHR19211">
    <property type="entry name" value="ATP-BINDING TRANSPORT PROTEIN-RELATED"/>
    <property type="match status" value="1"/>
</dbReference>
<evidence type="ECO:0000259" key="5">
    <source>
        <dbReference type="PROSITE" id="PS50893"/>
    </source>
</evidence>
<gene>
    <name evidence="6" type="ORF">FB381_2212</name>
</gene>
<evidence type="ECO:0000256" key="3">
    <source>
        <dbReference type="ARBA" id="ARBA00022840"/>
    </source>
</evidence>
<comment type="caution">
    <text evidence="6">The sequence shown here is derived from an EMBL/GenBank/DDBJ whole genome shotgun (WGS) entry which is preliminary data.</text>
</comment>
<keyword evidence="7" id="KW-1185">Reference proteome</keyword>
<dbReference type="GO" id="GO:0016887">
    <property type="term" value="F:ATP hydrolysis activity"/>
    <property type="evidence" value="ECO:0007669"/>
    <property type="project" value="InterPro"/>
</dbReference>
<keyword evidence="1" id="KW-0677">Repeat</keyword>
<keyword evidence="2" id="KW-0547">Nucleotide-binding</keyword>
<dbReference type="PANTHER" id="PTHR19211:SF123">
    <property type="entry name" value="ABC TRANSPORTER"/>
    <property type="match status" value="1"/>
</dbReference>
<organism evidence="6 7">
    <name type="scientific">Nocardioides albertanoniae</name>
    <dbReference type="NCBI Taxonomy" id="1175486"/>
    <lineage>
        <taxon>Bacteria</taxon>
        <taxon>Bacillati</taxon>
        <taxon>Actinomycetota</taxon>
        <taxon>Actinomycetes</taxon>
        <taxon>Propionibacteriales</taxon>
        <taxon>Nocardioidaceae</taxon>
        <taxon>Nocardioides</taxon>
    </lineage>
</organism>
<dbReference type="Pfam" id="PF00005">
    <property type="entry name" value="ABC_tran"/>
    <property type="match status" value="2"/>
</dbReference>
<proteinExistence type="predicted"/>
<name>A0A543A6T5_9ACTN</name>
<dbReference type="CDD" id="cd03221">
    <property type="entry name" value="ABCF_EF-3"/>
    <property type="match status" value="1"/>
</dbReference>
<dbReference type="GO" id="GO:0005524">
    <property type="term" value="F:ATP binding"/>
    <property type="evidence" value="ECO:0007669"/>
    <property type="project" value="UniProtKB-KW"/>
</dbReference>
<feature type="domain" description="ABC transporter" evidence="5">
    <location>
        <begin position="11"/>
        <end position="261"/>
    </location>
</feature>
<evidence type="ECO:0000256" key="4">
    <source>
        <dbReference type="SAM" id="MobiDB-lite"/>
    </source>
</evidence>